<name>A0ACD3ANG4_9AGAR</name>
<proteinExistence type="predicted"/>
<evidence type="ECO:0000313" key="1">
    <source>
        <dbReference type="EMBL" id="TFK67251.1"/>
    </source>
</evidence>
<keyword evidence="2" id="KW-1185">Reference proteome</keyword>
<gene>
    <name evidence="1" type="ORF">BDN72DRAFT_110941</name>
</gene>
<evidence type="ECO:0000313" key="2">
    <source>
        <dbReference type="Proteomes" id="UP000308600"/>
    </source>
</evidence>
<dbReference type="Proteomes" id="UP000308600">
    <property type="component" value="Unassembled WGS sequence"/>
</dbReference>
<keyword evidence="1" id="KW-0378">Hydrolase</keyword>
<accession>A0ACD3ANG4</accession>
<dbReference type="EMBL" id="ML208381">
    <property type="protein sequence ID" value="TFK67251.1"/>
    <property type="molecule type" value="Genomic_DNA"/>
</dbReference>
<organism evidence="1 2">
    <name type="scientific">Pluteus cervinus</name>
    <dbReference type="NCBI Taxonomy" id="181527"/>
    <lineage>
        <taxon>Eukaryota</taxon>
        <taxon>Fungi</taxon>
        <taxon>Dikarya</taxon>
        <taxon>Basidiomycota</taxon>
        <taxon>Agaricomycotina</taxon>
        <taxon>Agaricomycetes</taxon>
        <taxon>Agaricomycetidae</taxon>
        <taxon>Agaricales</taxon>
        <taxon>Pluteineae</taxon>
        <taxon>Pluteaceae</taxon>
        <taxon>Pluteus</taxon>
    </lineage>
</organism>
<sequence length="871" mass="93138">MLIRASFLPLLGLCAAAASSSGSAGASSSLPAPTASEFASGSGAPAAATPVTSAAPTASATLIPTVVSSPGALAVTTGVIASSLGYSSLVPVVPYTFSPFPVPSQPAAPNAFPAVDPSKPPPPGSTLIPNFQPAWSAAWAKAKKKVEKFSLEEKISVATGTGWENGRCLGDIPPIEPVNGRGWPGLCLEDSPLGVRNADYVTGFPAAINAAATWNRTLIRERGLYIGREHRGKGVNFALGPMTNMGRIAQGGRNWEGFGADPFLSGESTYETVLGMQESGVGATVKHLVGNEQEYKRTQETSDIDDRTMHEIYAHPFLRSVMAGVTSMMCSYNLVNNTYACENDKVMNDIIKREYGFQGFIMSDWQATHSTISPITGLDMSMPGDIVFNSGTTYFGSNLTSYVQNSTIPESRIDDMAIRIIASWYFLHQDSPSYPSVNFDAFKTDSEETNEHIDVQADHYKLVRTMGAASTVLLKNTNNALPLKSSLRSLVIIGSDGGPGRTGPNAFVDQGGDVGVLAMGWGSGTANFTYLSNPLDAIQARARQSRTSVNWLLDDWDVARAGNLARKKGAAIVFINSDSGEQYITVDGNQGDRNNLTAWHNGDNLVLAVAAQNNNTIVVAHSVGPLILEPWIDHPNVTALLWAGLPGEEAGNSIADVLFGDFNPSGRLPYTIAKDLADYSAQRIIGGRSQDIIAIPYTEGLEIDYRHFDAKNITPRYEFGFGLSYTAFGYSNLKITKLPSTDRAQSNLISAWEDGKASPIVAGSSSALWLHRPAYQVTFSLRNTGKVAGGEIPQLYLNFPPSANEPPNILKGFTDVLLKPGESETVTIYLSRYDLSIWDVVKQGWVRPSGSIGVSVGASSRDLRLKGKIPS</sequence>
<protein>
    <submittedName>
        <fullName evidence="1">Glycoside hydrolase family 3 protein</fullName>
    </submittedName>
</protein>
<reference evidence="1 2" key="1">
    <citation type="journal article" date="2019" name="Nat. Ecol. Evol.">
        <title>Megaphylogeny resolves global patterns of mushroom evolution.</title>
        <authorList>
            <person name="Varga T."/>
            <person name="Krizsan K."/>
            <person name="Foldi C."/>
            <person name="Dima B."/>
            <person name="Sanchez-Garcia M."/>
            <person name="Sanchez-Ramirez S."/>
            <person name="Szollosi G.J."/>
            <person name="Szarkandi J.G."/>
            <person name="Papp V."/>
            <person name="Albert L."/>
            <person name="Andreopoulos W."/>
            <person name="Angelini C."/>
            <person name="Antonin V."/>
            <person name="Barry K.W."/>
            <person name="Bougher N.L."/>
            <person name="Buchanan P."/>
            <person name="Buyck B."/>
            <person name="Bense V."/>
            <person name="Catcheside P."/>
            <person name="Chovatia M."/>
            <person name="Cooper J."/>
            <person name="Damon W."/>
            <person name="Desjardin D."/>
            <person name="Finy P."/>
            <person name="Geml J."/>
            <person name="Haridas S."/>
            <person name="Hughes K."/>
            <person name="Justo A."/>
            <person name="Karasinski D."/>
            <person name="Kautmanova I."/>
            <person name="Kiss B."/>
            <person name="Kocsube S."/>
            <person name="Kotiranta H."/>
            <person name="LaButti K.M."/>
            <person name="Lechner B.E."/>
            <person name="Liimatainen K."/>
            <person name="Lipzen A."/>
            <person name="Lukacs Z."/>
            <person name="Mihaltcheva S."/>
            <person name="Morgado L.N."/>
            <person name="Niskanen T."/>
            <person name="Noordeloos M.E."/>
            <person name="Ohm R.A."/>
            <person name="Ortiz-Santana B."/>
            <person name="Ovrebo C."/>
            <person name="Racz N."/>
            <person name="Riley R."/>
            <person name="Savchenko A."/>
            <person name="Shiryaev A."/>
            <person name="Soop K."/>
            <person name="Spirin V."/>
            <person name="Szebenyi C."/>
            <person name="Tomsovsky M."/>
            <person name="Tulloss R.E."/>
            <person name="Uehling J."/>
            <person name="Grigoriev I.V."/>
            <person name="Vagvolgyi C."/>
            <person name="Papp T."/>
            <person name="Martin F.M."/>
            <person name="Miettinen O."/>
            <person name="Hibbett D.S."/>
            <person name="Nagy L.G."/>
        </authorList>
    </citation>
    <scope>NUCLEOTIDE SEQUENCE [LARGE SCALE GENOMIC DNA]</scope>
    <source>
        <strain evidence="1 2">NL-1719</strain>
    </source>
</reference>